<evidence type="ECO:0000256" key="2">
    <source>
        <dbReference type="ARBA" id="ARBA00022737"/>
    </source>
</evidence>
<dbReference type="EMBL" id="KN796115">
    <property type="protein sequence ID" value="KUI63938.1"/>
    <property type="molecule type" value="Genomic_DNA"/>
</dbReference>
<evidence type="ECO:0000256" key="1">
    <source>
        <dbReference type="ARBA" id="ARBA00022723"/>
    </source>
</evidence>
<dbReference type="Pfam" id="PF00096">
    <property type="entry name" value="zf-C2H2"/>
    <property type="match status" value="1"/>
</dbReference>
<dbReference type="PANTHER" id="PTHR24409">
    <property type="entry name" value="ZINC FINGER PROTEIN 142"/>
    <property type="match status" value="1"/>
</dbReference>
<dbReference type="PROSITE" id="PS00028">
    <property type="entry name" value="ZINC_FINGER_C2H2_1"/>
    <property type="match status" value="2"/>
</dbReference>
<feature type="compositionally biased region" description="Polar residues" evidence="6">
    <location>
        <begin position="265"/>
        <end position="275"/>
    </location>
</feature>
<dbReference type="PROSITE" id="PS50157">
    <property type="entry name" value="ZINC_FINGER_C2H2_2"/>
    <property type="match status" value="1"/>
</dbReference>
<dbReference type="OrthoDB" id="8117402at2759"/>
<keyword evidence="1" id="KW-0479">Metal-binding</keyword>
<protein>
    <submittedName>
        <fullName evidence="8">Protein glass</fullName>
    </submittedName>
</protein>
<dbReference type="PANTHER" id="PTHR24409:SF295">
    <property type="entry name" value="AZ2-RELATED"/>
    <property type="match status" value="1"/>
</dbReference>
<dbReference type="GO" id="GO:0000981">
    <property type="term" value="F:DNA-binding transcription factor activity, RNA polymerase II-specific"/>
    <property type="evidence" value="ECO:0007669"/>
    <property type="project" value="TreeGrafter"/>
</dbReference>
<evidence type="ECO:0000259" key="7">
    <source>
        <dbReference type="PROSITE" id="PS50157"/>
    </source>
</evidence>
<dbReference type="SMART" id="SM00355">
    <property type="entry name" value="ZnF_C2H2"/>
    <property type="match status" value="5"/>
</dbReference>
<dbReference type="Proteomes" id="UP000078559">
    <property type="component" value="Unassembled WGS sequence"/>
</dbReference>
<feature type="domain" description="C2H2-type" evidence="7">
    <location>
        <begin position="291"/>
        <end position="322"/>
    </location>
</feature>
<keyword evidence="3 5" id="KW-0863">Zinc-finger</keyword>
<name>A0A194VIY6_CYTMA</name>
<dbReference type="GO" id="GO:0008270">
    <property type="term" value="F:zinc ion binding"/>
    <property type="evidence" value="ECO:0007669"/>
    <property type="project" value="UniProtKB-KW"/>
</dbReference>
<evidence type="ECO:0000256" key="6">
    <source>
        <dbReference type="SAM" id="MobiDB-lite"/>
    </source>
</evidence>
<gene>
    <name evidence="8" type="ORF">VM1G_10622</name>
</gene>
<dbReference type="SUPFAM" id="SSF57667">
    <property type="entry name" value="beta-beta-alpha zinc fingers"/>
    <property type="match status" value="1"/>
</dbReference>
<evidence type="ECO:0000256" key="4">
    <source>
        <dbReference type="ARBA" id="ARBA00022833"/>
    </source>
</evidence>
<sequence length="540" mass="61157">MCDKPRREGEGGDNDAPHPCKFCGATFLDIDAMRHHKREKLEEEYESGPESYLHLWCKVCDLDFSTVASVNHHLRQCHAVRQNLSCPGCDKHFVKLSDFVKHIELDECPTVTREKVEGRMHQRMSMTKALGDIDKMNKEDVFTRHEKSFYPYLGHDPKPIEPWDPSVCDPSPWKAQDGWGEPDPVASNEEKSANTARDEYLHGNAKVPDLLTGEEKTQHEGNGNENAWAKEKNLFPNAPVSRKPTVEQLSRLEDNQRTAAERSRGTNLDPTDPNSPIFNAKRFWVPYTKKYKCPRQPCKKSFVKKNSLVQHLRSAAHNGSNVSCPTCLKHFDFLYALAAHVESQSQKCHMRQSAAYGWFINQLTWGAAELGGSNGDYMKKYQFQREFVEDYGPQKTTRPTYGHEQVYGSQGIDGSATSGNYQKLTAEALAQQQEEIMRSGYQLTPYGDQPQQRGSGRRRGDGYVSVPLTAEALSRLNLQEQQRGTARWFQSSGDTWANASGNDSGHPFGPSVAQQQQTDSFWGQTSQPQKGQEQDKGEWY</sequence>
<reference evidence="8" key="1">
    <citation type="submission" date="2014-12" db="EMBL/GenBank/DDBJ databases">
        <title>Genome Sequence of Valsa Canker Pathogens Uncovers a Specific Adaption of Colonization on Woody Bark.</title>
        <authorList>
            <person name="Yin Z."/>
            <person name="Liu H."/>
            <person name="Gao X."/>
            <person name="Li Z."/>
            <person name="Song N."/>
            <person name="Ke X."/>
            <person name="Dai Q."/>
            <person name="Wu Y."/>
            <person name="Sun Y."/>
            <person name="Xu J.-R."/>
            <person name="Kang Z.K."/>
            <person name="Wang L."/>
            <person name="Huang L."/>
        </authorList>
    </citation>
    <scope>NUCLEOTIDE SEQUENCE [LARGE SCALE GENOMIC DNA]</scope>
    <source>
        <strain evidence="8">03-8</strain>
    </source>
</reference>
<dbReference type="GO" id="GO:0005634">
    <property type="term" value="C:nucleus"/>
    <property type="evidence" value="ECO:0007669"/>
    <property type="project" value="TreeGrafter"/>
</dbReference>
<evidence type="ECO:0000313" key="9">
    <source>
        <dbReference type="Proteomes" id="UP000078559"/>
    </source>
</evidence>
<feature type="compositionally biased region" description="Basic and acidic residues" evidence="6">
    <location>
        <begin position="188"/>
        <end position="201"/>
    </location>
</feature>
<dbReference type="InterPro" id="IPR036236">
    <property type="entry name" value="Znf_C2H2_sf"/>
</dbReference>
<proteinExistence type="predicted"/>
<feature type="region of interest" description="Disordered" evidence="6">
    <location>
        <begin position="484"/>
        <end position="540"/>
    </location>
</feature>
<feature type="compositionally biased region" description="Basic and acidic residues" evidence="6">
    <location>
        <begin position="250"/>
        <end position="264"/>
    </location>
</feature>
<keyword evidence="2" id="KW-0677">Repeat</keyword>
<feature type="compositionally biased region" description="Polar residues" evidence="6">
    <location>
        <begin position="512"/>
        <end position="531"/>
    </location>
</feature>
<feature type="compositionally biased region" description="Polar residues" evidence="6">
    <location>
        <begin position="484"/>
        <end position="503"/>
    </location>
</feature>
<dbReference type="Gene3D" id="3.30.160.60">
    <property type="entry name" value="Classic Zinc Finger"/>
    <property type="match status" value="2"/>
</dbReference>
<dbReference type="AlphaFoldDB" id="A0A194VIY6"/>
<evidence type="ECO:0000256" key="3">
    <source>
        <dbReference type="ARBA" id="ARBA00022771"/>
    </source>
</evidence>
<evidence type="ECO:0000313" key="8">
    <source>
        <dbReference type="EMBL" id="KUI63938.1"/>
    </source>
</evidence>
<dbReference type="GO" id="GO:0000977">
    <property type="term" value="F:RNA polymerase II transcription regulatory region sequence-specific DNA binding"/>
    <property type="evidence" value="ECO:0007669"/>
    <property type="project" value="TreeGrafter"/>
</dbReference>
<keyword evidence="9" id="KW-1185">Reference proteome</keyword>
<evidence type="ECO:0000256" key="5">
    <source>
        <dbReference type="PROSITE-ProRule" id="PRU00042"/>
    </source>
</evidence>
<feature type="region of interest" description="Disordered" evidence="6">
    <location>
        <begin position="440"/>
        <end position="462"/>
    </location>
</feature>
<keyword evidence="4" id="KW-0862">Zinc</keyword>
<dbReference type="InterPro" id="IPR013087">
    <property type="entry name" value="Znf_C2H2_type"/>
</dbReference>
<accession>A0A194VIY6</accession>
<organism evidence="8 9">
    <name type="scientific">Cytospora mali</name>
    <name type="common">Apple Valsa canker fungus</name>
    <name type="synonym">Valsa mali</name>
    <dbReference type="NCBI Taxonomy" id="578113"/>
    <lineage>
        <taxon>Eukaryota</taxon>
        <taxon>Fungi</taxon>
        <taxon>Dikarya</taxon>
        <taxon>Ascomycota</taxon>
        <taxon>Pezizomycotina</taxon>
        <taxon>Sordariomycetes</taxon>
        <taxon>Sordariomycetidae</taxon>
        <taxon>Diaporthales</taxon>
        <taxon>Cytosporaceae</taxon>
        <taxon>Cytospora</taxon>
    </lineage>
</organism>
<feature type="region of interest" description="Disordered" evidence="6">
    <location>
        <begin position="161"/>
        <end position="275"/>
    </location>
</feature>